<name>Q0RKW2_FRAAA</name>
<dbReference type="InterPro" id="IPR003615">
    <property type="entry name" value="HNH_nuc"/>
</dbReference>
<feature type="compositionally biased region" description="Basic and acidic residues" evidence="1">
    <location>
        <begin position="184"/>
        <end position="195"/>
    </location>
</feature>
<evidence type="ECO:0000313" key="4">
    <source>
        <dbReference type="Proteomes" id="UP000000657"/>
    </source>
</evidence>
<feature type="domain" description="HNH nuclease" evidence="2">
    <location>
        <begin position="317"/>
        <end position="370"/>
    </location>
</feature>
<dbReference type="STRING" id="326424.FRAAL3199"/>
<sequence length="444" mass="46559">MGEVEEVICRWAGRIAAATCGWLTALAAFDRREGWSGIGMGSCARWLAWRCGLGLRTAREHLATAHALERLPALRAAFAAGTLSYSKVRAVTRVAEPATEQTWLTHARFCSAGQISPEEGARLIAALDAARASLEDTTPPPAGTRTNDDAAGGGGGAAGDRAAGDRAAGDGEADGAGVEALPADGERVTTSRDRQRDADALVALAEGFLDRPAPGLTTPGHTLTVHLTTRPDSNAQPGVEGDASAPDVNDRTAGDAAGLPATPLIGIGAWAGVDGGIGLSPQVVQRLGCDGMIRALLTDPDGNPLHLGRRQRHPGPRLRDAVYARDQGRCQYPGCGHTRWLQTHHLTDWVEGGDTDIDRLLLLCTAHHHAIHDEHIHLDRTPDGTVTARIPDGRALTDGPPILPGPEPATMLARATRHVTATAIHTEDGGRLSLLDSIHALLNP</sequence>
<accession>Q0RKW2</accession>
<evidence type="ECO:0000313" key="3">
    <source>
        <dbReference type="EMBL" id="CAJ61843.1"/>
    </source>
</evidence>
<dbReference type="AlphaFoldDB" id="Q0RKW2"/>
<keyword evidence="4" id="KW-1185">Reference proteome</keyword>
<feature type="region of interest" description="Disordered" evidence="1">
    <location>
        <begin position="134"/>
        <end position="195"/>
    </location>
</feature>
<feature type="region of interest" description="Disordered" evidence="1">
    <location>
        <begin position="230"/>
        <end position="255"/>
    </location>
</feature>
<dbReference type="CDD" id="cd00085">
    <property type="entry name" value="HNHc"/>
    <property type="match status" value="1"/>
</dbReference>
<dbReference type="SMART" id="SM00507">
    <property type="entry name" value="HNHc"/>
    <property type="match status" value="1"/>
</dbReference>
<protein>
    <recommendedName>
        <fullName evidence="2">HNH nuclease domain-containing protein</fullName>
    </recommendedName>
</protein>
<gene>
    <name evidence="3" type="ordered locus">FRAAL3199</name>
</gene>
<evidence type="ECO:0000259" key="2">
    <source>
        <dbReference type="SMART" id="SM00507"/>
    </source>
</evidence>
<dbReference type="eggNOG" id="COG1403">
    <property type="taxonomic scope" value="Bacteria"/>
</dbReference>
<evidence type="ECO:0000256" key="1">
    <source>
        <dbReference type="SAM" id="MobiDB-lite"/>
    </source>
</evidence>
<dbReference type="EMBL" id="CT573213">
    <property type="protein sequence ID" value="CAJ61843.1"/>
    <property type="molecule type" value="Genomic_DNA"/>
</dbReference>
<dbReference type="KEGG" id="fal:FRAAL3199"/>
<dbReference type="InterPro" id="IPR003870">
    <property type="entry name" value="DUF222"/>
</dbReference>
<reference evidence="3 4" key="1">
    <citation type="journal article" date="2007" name="Genome Res.">
        <title>Genome characteristics of facultatively symbiotic Frankia sp. strains reflect host range and host plant biogeography.</title>
        <authorList>
            <person name="Normand P."/>
            <person name="Lapierre P."/>
            <person name="Tisa L.S."/>
            <person name="Gogarten J.P."/>
            <person name="Alloisio N."/>
            <person name="Bagnarol E."/>
            <person name="Bassi C.A."/>
            <person name="Berry A.M."/>
            <person name="Bickhart D.M."/>
            <person name="Choisne N."/>
            <person name="Couloux A."/>
            <person name="Cournoyer B."/>
            <person name="Cruveiller S."/>
            <person name="Daubin V."/>
            <person name="Demange N."/>
            <person name="Francino M.P."/>
            <person name="Goltsman E."/>
            <person name="Huang Y."/>
            <person name="Kopp O.R."/>
            <person name="Labarre L."/>
            <person name="Lapidus A."/>
            <person name="Lavire C."/>
            <person name="Marechal J."/>
            <person name="Martinez M."/>
            <person name="Mastronunzio J.E."/>
            <person name="Mullin B.C."/>
            <person name="Niemann J."/>
            <person name="Pujic P."/>
            <person name="Rawnsley T."/>
            <person name="Rouy Z."/>
            <person name="Schenowitz C."/>
            <person name="Sellstedt A."/>
            <person name="Tavares F."/>
            <person name="Tomkins J.P."/>
            <person name="Vallenet D."/>
            <person name="Valverde C."/>
            <person name="Wall L.G."/>
            <person name="Wang Y."/>
            <person name="Medigue C."/>
            <person name="Benson D.R."/>
        </authorList>
    </citation>
    <scope>NUCLEOTIDE SEQUENCE [LARGE SCALE GENOMIC DNA]</scope>
    <source>
        <strain evidence="4">DSM 45986 / CECT 9034 / ACN14a</strain>
    </source>
</reference>
<dbReference type="Gene3D" id="1.10.30.50">
    <property type="match status" value="1"/>
</dbReference>
<organism evidence="3 4">
    <name type="scientific">Frankia alni (strain DSM 45986 / CECT 9034 / ACN14a)</name>
    <dbReference type="NCBI Taxonomy" id="326424"/>
    <lineage>
        <taxon>Bacteria</taxon>
        <taxon>Bacillati</taxon>
        <taxon>Actinomycetota</taxon>
        <taxon>Actinomycetes</taxon>
        <taxon>Frankiales</taxon>
        <taxon>Frankiaceae</taxon>
        <taxon>Frankia</taxon>
    </lineage>
</organism>
<proteinExistence type="predicted"/>
<dbReference type="Pfam" id="PF02720">
    <property type="entry name" value="DUF222"/>
    <property type="match status" value="1"/>
</dbReference>
<dbReference type="Proteomes" id="UP000000657">
    <property type="component" value="Chromosome"/>
</dbReference>
<dbReference type="HOGENOM" id="CLU_026086_0_0_11"/>